<reference evidence="11 12" key="1">
    <citation type="submission" date="2021-01" db="EMBL/GenBank/DDBJ databases">
        <title>Genome public.</title>
        <authorList>
            <person name="Liu C."/>
            <person name="Sun Q."/>
        </authorList>
    </citation>
    <scope>NUCLEOTIDE SEQUENCE [LARGE SCALE GENOMIC DNA]</scope>
    <source>
        <strain evidence="11 12">YIM B02564</strain>
    </source>
</reference>
<evidence type="ECO:0000256" key="1">
    <source>
        <dbReference type="ARBA" id="ARBA00002578"/>
    </source>
</evidence>
<evidence type="ECO:0000256" key="9">
    <source>
        <dbReference type="NCBIfam" id="TIGR01400"/>
    </source>
</evidence>
<evidence type="ECO:0000256" key="10">
    <source>
        <dbReference type="RuleBase" id="RU362071"/>
    </source>
</evidence>
<dbReference type="Proteomes" id="UP000623967">
    <property type="component" value="Unassembled WGS sequence"/>
</dbReference>
<dbReference type="NCBIfam" id="TIGR01400">
    <property type="entry name" value="fliR"/>
    <property type="match status" value="1"/>
</dbReference>
<feature type="transmembrane region" description="Helical" evidence="10">
    <location>
        <begin position="6"/>
        <end position="26"/>
    </location>
</feature>
<evidence type="ECO:0000256" key="4">
    <source>
        <dbReference type="ARBA" id="ARBA00022475"/>
    </source>
</evidence>
<comment type="caution">
    <text evidence="11">The sequence shown here is derived from an EMBL/GenBank/DDBJ whole genome shotgun (WGS) entry which is preliminary data.</text>
</comment>
<organism evidence="11 12">
    <name type="scientific">Neobacillus paridis</name>
    <dbReference type="NCBI Taxonomy" id="2803862"/>
    <lineage>
        <taxon>Bacteria</taxon>
        <taxon>Bacillati</taxon>
        <taxon>Bacillota</taxon>
        <taxon>Bacilli</taxon>
        <taxon>Bacillales</taxon>
        <taxon>Bacillaceae</taxon>
        <taxon>Neobacillus</taxon>
    </lineage>
</organism>
<keyword evidence="11" id="KW-0966">Cell projection</keyword>
<dbReference type="PANTHER" id="PTHR30065:SF1">
    <property type="entry name" value="SURFACE PRESENTATION OF ANTIGENS PROTEIN SPAR"/>
    <property type="match status" value="1"/>
</dbReference>
<feature type="transmembrane region" description="Helical" evidence="10">
    <location>
        <begin position="219"/>
        <end position="240"/>
    </location>
</feature>
<evidence type="ECO:0000313" key="12">
    <source>
        <dbReference type="Proteomes" id="UP000623967"/>
    </source>
</evidence>
<keyword evidence="12" id="KW-1185">Reference proteome</keyword>
<dbReference type="PANTHER" id="PTHR30065">
    <property type="entry name" value="FLAGELLAR BIOSYNTHETIC PROTEIN FLIR"/>
    <property type="match status" value="1"/>
</dbReference>
<comment type="similarity">
    <text evidence="2 10">Belongs to the FliR/MopE/SpaR family.</text>
</comment>
<evidence type="ECO:0000313" key="11">
    <source>
        <dbReference type="EMBL" id="MBL4952958.1"/>
    </source>
</evidence>
<protein>
    <recommendedName>
        <fullName evidence="3 9">Flagellar biosynthetic protein FliR</fullName>
    </recommendedName>
</protein>
<feature type="transmembrane region" description="Helical" evidence="10">
    <location>
        <begin position="33"/>
        <end position="51"/>
    </location>
</feature>
<evidence type="ECO:0000256" key="8">
    <source>
        <dbReference type="ARBA" id="ARBA00023143"/>
    </source>
</evidence>
<feature type="transmembrane region" description="Helical" evidence="10">
    <location>
        <begin position="71"/>
        <end position="95"/>
    </location>
</feature>
<dbReference type="PRINTS" id="PR00953">
    <property type="entry name" value="TYPE3IMRPROT"/>
</dbReference>
<accession>A0ABS1TNS1</accession>
<dbReference type="InterPro" id="IPR006303">
    <property type="entry name" value="FliR"/>
</dbReference>
<proteinExistence type="inferred from homology"/>
<dbReference type="EMBL" id="JAESWB010000168">
    <property type="protein sequence ID" value="MBL4952958.1"/>
    <property type="molecule type" value="Genomic_DNA"/>
</dbReference>
<evidence type="ECO:0000256" key="6">
    <source>
        <dbReference type="ARBA" id="ARBA00022989"/>
    </source>
</evidence>
<keyword evidence="5 10" id="KW-0812">Transmembrane</keyword>
<evidence type="ECO:0000256" key="7">
    <source>
        <dbReference type="ARBA" id="ARBA00023136"/>
    </source>
</evidence>
<name>A0ABS1TNS1_9BACI</name>
<gene>
    <name evidence="11" type="primary">fliR</name>
    <name evidence="11" type="ORF">JK635_12115</name>
</gene>
<dbReference type="Pfam" id="PF01311">
    <property type="entry name" value="Bac_export_1"/>
    <property type="match status" value="1"/>
</dbReference>
<evidence type="ECO:0000256" key="2">
    <source>
        <dbReference type="ARBA" id="ARBA00009772"/>
    </source>
</evidence>
<keyword evidence="6 10" id="KW-1133">Transmembrane helix</keyword>
<dbReference type="RefSeq" id="WP_202654181.1">
    <property type="nucleotide sequence ID" value="NZ_JAESWB010000168.1"/>
</dbReference>
<keyword evidence="11" id="KW-0282">Flagellum</keyword>
<evidence type="ECO:0000256" key="5">
    <source>
        <dbReference type="ARBA" id="ARBA00022692"/>
    </source>
</evidence>
<evidence type="ECO:0000256" key="3">
    <source>
        <dbReference type="ARBA" id="ARBA00021717"/>
    </source>
</evidence>
<sequence>MDASYWWSLLLIFVRIASFMVTAPLFSGRQIPNAYKIGLSAILGILCVGLLKEPLASLPLSVLMLLILKEFFVGIVLGFTATIWISAVHVAGNILDMQIGFSMASLFDPSFGTTTQLTGRLKYILAILFLLSTNGHHLLIQGILSSFDWIAIKSTIPAWSDGRLSLFILDCVKQMFMIGFMMAAPILGAMFLADVAFGILAKTVPQMNIFTVAPPVKILLHFLLYIFLLPGFFYLVNILFENMFDSMSSILKIMGA</sequence>
<keyword evidence="4 10" id="KW-1003">Cell membrane</keyword>
<feature type="transmembrane region" description="Helical" evidence="10">
    <location>
        <begin position="175"/>
        <end position="199"/>
    </location>
</feature>
<keyword evidence="11" id="KW-0969">Cilium</keyword>
<comment type="function">
    <text evidence="1 10">Role in flagellar biosynthesis.</text>
</comment>
<keyword evidence="7 10" id="KW-0472">Membrane</keyword>
<dbReference type="InterPro" id="IPR002010">
    <property type="entry name" value="T3SS_IM_R"/>
</dbReference>
<keyword evidence="8 10" id="KW-0975">Bacterial flagellum</keyword>
<comment type="subcellular location">
    <subcellularLocation>
        <location evidence="10">Cell membrane</location>
        <topology evidence="10">Multi-pass membrane protein</topology>
    </subcellularLocation>
    <subcellularLocation>
        <location evidence="10">Bacterial flagellum basal body</location>
    </subcellularLocation>
</comment>